<accession>A0A072TDJ5</accession>
<evidence type="ECO:0000313" key="2">
    <source>
        <dbReference type="EnsemblPlants" id="KEH15634"/>
    </source>
</evidence>
<evidence type="ECO:0000313" key="3">
    <source>
        <dbReference type="Proteomes" id="UP000002051"/>
    </source>
</evidence>
<evidence type="ECO:0000313" key="1">
    <source>
        <dbReference type="EMBL" id="KEH15634.1"/>
    </source>
</evidence>
<reference evidence="2" key="3">
    <citation type="submission" date="2015-06" db="UniProtKB">
        <authorList>
            <consortium name="EnsemblPlants"/>
        </authorList>
    </citation>
    <scope>IDENTIFICATION</scope>
    <source>
        <strain evidence="2">cv. Jemalong A17</strain>
    </source>
</reference>
<dbReference type="HOGENOM" id="CLU_1984939_0_0_1"/>
<dbReference type="EnsemblPlants" id="KEH15634">
    <property type="protein sequence ID" value="KEH15634"/>
    <property type="gene ID" value="MTR_0710s0010"/>
</dbReference>
<organism evidence="1 3">
    <name type="scientific">Medicago truncatula</name>
    <name type="common">Barrel medic</name>
    <name type="synonym">Medicago tribuloides</name>
    <dbReference type="NCBI Taxonomy" id="3880"/>
    <lineage>
        <taxon>Eukaryota</taxon>
        <taxon>Viridiplantae</taxon>
        <taxon>Streptophyta</taxon>
        <taxon>Embryophyta</taxon>
        <taxon>Tracheophyta</taxon>
        <taxon>Spermatophyta</taxon>
        <taxon>Magnoliopsida</taxon>
        <taxon>eudicotyledons</taxon>
        <taxon>Gunneridae</taxon>
        <taxon>Pentapetalae</taxon>
        <taxon>rosids</taxon>
        <taxon>fabids</taxon>
        <taxon>Fabales</taxon>
        <taxon>Fabaceae</taxon>
        <taxon>Papilionoideae</taxon>
        <taxon>50 kb inversion clade</taxon>
        <taxon>NPAAA clade</taxon>
        <taxon>Hologalegina</taxon>
        <taxon>IRL clade</taxon>
        <taxon>Trifolieae</taxon>
        <taxon>Medicago</taxon>
    </lineage>
</organism>
<proteinExistence type="predicted"/>
<name>A0A072TDJ5_MEDTR</name>
<dbReference type="AlphaFoldDB" id="A0A072TDJ5"/>
<keyword evidence="3" id="KW-1185">Reference proteome</keyword>
<dbReference type="Proteomes" id="UP000002051">
    <property type="component" value="Unassembled WGS sequence"/>
</dbReference>
<sequence>MEDGIYYRCNALYISEDDQLILEFLLKTGIKKSLLIYDSLNNTSKIPEIQNIDNWLISKIYVESLISPFSKSGWFLQFWQAGAVTTYVRFCPHIKKNYNYGAFNLIIVSIYHIHRWWHIVSVNYFC</sequence>
<reference evidence="1 3" key="2">
    <citation type="journal article" date="2014" name="BMC Genomics">
        <title>An improved genome release (version Mt4.0) for the model legume Medicago truncatula.</title>
        <authorList>
            <person name="Tang H."/>
            <person name="Krishnakumar V."/>
            <person name="Bidwell S."/>
            <person name="Rosen B."/>
            <person name="Chan A."/>
            <person name="Zhou S."/>
            <person name="Gentzbittel L."/>
            <person name="Childs K.L."/>
            <person name="Yandell M."/>
            <person name="Gundlach H."/>
            <person name="Mayer K.F."/>
            <person name="Schwartz D.C."/>
            <person name="Town C.D."/>
        </authorList>
    </citation>
    <scope>GENOME REANNOTATION</scope>
    <source>
        <strain evidence="1">A17</strain>
        <strain evidence="2 3">cv. Jemalong A17</strain>
    </source>
</reference>
<reference evidence="1 3" key="1">
    <citation type="journal article" date="2011" name="Nature">
        <title>The Medicago genome provides insight into the evolution of rhizobial symbioses.</title>
        <authorList>
            <person name="Young N.D."/>
            <person name="Debelle F."/>
            <person name="Oldroyd G.E."/>
            <person name="Geurts R."/>
            <person name="Cannon S.B."/>
            <person name="Udvardi M.K."/>
            <person name="Benedito V.A."/>
            <person name="Mayer K.F."/>
            <person name="Gouzy J."/>
            <person name="Schoof H."/>
            <person name="Van de Peer Y."/>
            <person name="Proost S."/>
            <person name="Cook D.R."/>
            <person name="Meyers B.C."/>
            <person name="Spannagl M."/>
            <person name="Cheung F."/>
            <person name="De Mita S."/>
            <person name="Krishnakumar V."/>
            <person name="Gundlach H."/>
            <person name="Zhou S."/>
            <person name="Mudge J."/>
            <person name="Bharti A.K."/>
            <person name="Murray J.D."/>
            <person name="Naoumkina M.A."/>
            <person name="Rosen B."/>
            <person name="Silverstein K.A."/>
            <person name="Tang H."/>
            <person name="Rombauts S."/>
            <person name="Zhao P.X."/>
            <person name="Zhou P."/>
            <person name="Barbe V."/>
            <person name="Bardou P."/>
            <person name="Bechner M."/>
            <person name="Bellec A."/>
            <person name="Berger A."/>
            <person name="Berges H."/>
            <person name="Bidwell S."/>
            <person name="Bisseling T."/>
            <person name="Choisne N."/>
            <person name="Couloux A."/>
            <person name="Denny R."/>
            <person name="Deshpande S."/>
            <person name="Dai X."/>
            <person name="Doyle J.J."/>
            <person name="Dudez A.M."/>
            <person name="Farmer A.D."/>
            <person name="Fouteau S."/>
            <person name="Franken C."/>
            <person name="Gibelin C."/>
            <person name="Gish J."/>
            <person name="Goldstein S."/>
            <person name="Gonzalez A.J."/>
            <person name="Green P.J."/>
            <person name="Hallab A."/>
            <person name="Hartog M."/>
            <person name="Hua A."/>
            <person name="Humphray S.J."/>
            <person name="Jeong D.H."/>
            <person name="Jing Y."/>
            <person name="Jocker A."/>
            <person name="Kenton S.M."/>
            <person name="Kim D.J."/>
            <person name="Klee K."/>
            <person name="Lai H."/>
            <person name="Lang C."/>
            <person name="Lin S."/>
            <person name="Macmil S.L."/>
            <person name="Magdelenat G."/>
            <person name="Matthews L."/>
            <person name="McCorrison J."/>
            <person name="Monaghan E.L."/>
            <person name="Mun J.H."/>
            <person name="Najar F.Z."/>
            <person name="Nicholson C."/>
            <person name="Noirot C."/>
            <person name="O'Bleness M."/>
            <person name="Paule C.R."/>
            <person name="Poulain J."/>
            <person name="Prion F."/>
            <person name="Qin B."/>
            <person name="Qu C."/>
            <person name="Retzel E.F."/>
            <person name="Riddle C."/>
            <person name="Sallet E."/>
            <person name="Samain S."/>
            <person name="Samson N."/>
            <person name="Sanders I."/>
            <person name="Saurat O."/>
            <person name="Scarpelli C."/>
            <person name="Schiex T."/>
            <person name="Segurens B."/>
            <person name="Severin A.J."/>
            <person name="Sherrier D.J."/>
            <person name="Shi R."/>
            <person name="Sims S."/>
            <person name="Singer S.R."/>
            <person name="Sinharoy S."/>
            <person name="Sterck L."/>
            <person name="Viollet A."/>
            <person name="Wang B.B."/>
            <person name="Wang K."/>
            <person name="Wang M."/>
            <person name="Wang X."/>
            <person name="Warfsmann J."/>
            <person name="Weissenbach J."/>
            <person name="White D.D."/>
            <person name="White J.D."/>
            <person name="Wiley G.B."/>
            <person name="Wincker P."/>
            <person name="Xing Y."/>
            <person name="Yang L."/>
            <person name="Yao Z."/>
            <person name="Ying F."/>
            <person name="Zhai J."/>
            <person name="Zhou L."/>
            <person name="Zuber A."/>
            <person name="Denarie J."/>
            <person name="Dixon R.A."/>
            <person name="May G.D."/>
            <person name="Schwartz D.C."/>
            <person name="Rogers J."/>
            <person name="Quetier F."/>
            <person name="Town C.D."/>
            <person name="Roe B.A."/>
        </authorList>
    </citation>
    <scope>NUCLEOTIDE SEQUENCE [LARGE SCALE GENOMIC DNA]</scope>
    <source>
        <strain evidence="1">A17</strain>
        <strain evidence="2 3">cv. Jemalong A17</strain>
    </source>
</reference>
<protein>
    <submittedName>
        <fullName evidence="1">Aluminum-activated malate transporter</fullName>
    </submittedName>
</protein>
<dbReference type="EMBL" id="KL403434">
    <property type="protein sequence ID" value="KEH15634.1"/>
    <property type="molecule type" value="Genomic_DNA"/>
</dbReference>
<gene>
    <name evidence="1" type="ORF">MTR_0710s0010</name>
</gene>
<dbReference type="PaxDb" id="3880-AES62997"/>